<gene>
    <name evidence="2" type="ORF">SAMN06265376_10538</name>
</gene>
<dbReference type="InterPro" id="IPR050266">
    <property type="entry name" value="AB_hydrolase_sf"/>
</dbReference>
<proteinExistence type="predicted"/>
<dbReference type="Pfam" id="PF00561">
    <property type="entry name" value="Abhydrolase_1"/>
    <property type="match status" value="1"/>
</dbReference>
<keyword evidence="3" id="KW-1185">Reference proteome</keyword>
<evidence type="ECO:0000313" key="2">
    <source>
        <dbReference type="EMBL" id="SNR97268.1"/>
    </source>
</evidence>
<protein>
    <submittedName>
        <fullName evidence="2">Pimeloyl-ACP methyl ester carboxylesterase</fullName>
    </submittedName>
</protein>
<reference evidence="2 3" key="1">
    <citation type="submission" date="2017-06" db="EMBL/GenBank/DDBJ databases">
        <authorList>
            <person name="Kim H.J."/>
            <person name="Triplett B.A."/>
        </authorList>
    </citation>
    <scope>NUCLEOTIDE SEQUENCE [LARGE SCALE GENOMIC DNA]</scope>
    <source>
        <strain evidence="2 3">DSM 25597</strain>
    </source>
</reference>
<dbReference type="GO" id="GO:0016020">
    <property type="term" value="C:membrane"/>
    <property type="evidence" value="ECO:0007669"/>
    <property type="project" value="TreeGrafter"/>
</dbReference>
<dbReference type="RefSeq" id="WP_089372297.1">
    <property type="nucleotide sequence ID" value="NZ_BMEP01000006.1"/>
</dbReference>
<dbReference type="PANTHER" id="PTHR43798">
    <property type="entry name" value="MONOACYLGLYCEROL LIPASE"/>
    <property type="match status" value="1"/>
</dbReference>
<evidence type="ECO:0000259" key="1">
    <source>
        <dbReference type="Pfam" id="PF00561"/>
    </source>
</evidence>
<dbReference type="Gene3D" id="3.40.50.1820">
    <property type="entry name" value="alpha/beta hydrolase"/>
    <property type="match status" value="1"/>
</dbReference>
<feature type="domain" description="AB hydrolase-1" evidence="1">
    <location>
        <begin position="3"/>
        <end position="106"/>
    </location>
</feature>
<evidence type="ECO:0000313" key="3">
    <source>
        <dbReference type="Proteomes" id="UP000198379"/>
    </source>
</evidence>
<accession>A0A239AQK0</accession>
<organism evidence="2 3">
    <name type="scientific">Dokdonia pacifica</name>
    <dbReference type="NCBI Taxonomy" id="1627892"/>
    <lineage>
        <taxon>Bacteria</taxon>
        <taxon>Pseudomonadati</taxon>
        <taxon>Bacteroidota</taxon>
        <taxon>Flavobacteriia</taxon>
        <taxon>Flavobacteriales</taxon>
        <taxon>Flavobacteriaceae</taxon>
        <taxon>Dokdonia</taxon>
    </lineage>
</organism>
<sequence length="229" mass="25746">MNPSLLLLHGALGSKEQFNDLKDSLSNEFDVHTLDFEGHGGNASSTPFSMEFFASNVRDYLKEHHISKTHIFGYSMGGYVALQLAKTHPELVEHIVTLGTKFEWTPESAAQELKMLNPEKIEEKVPAFAKKLAAVHTQNDWKEVMRKTAQLMHGLGNGKKITVQELTQIQHNVHIAIGRKDHMVSIEESKESANALPNGQLHILEEVKHMIDTIPIEKLKTLILDAIKR</sequence>
<name>A0A239AQK0_9FLAO</name>
<dbReference type="SUPFAM" id="SSF53474">
    <property type="entry name" value="alpha/beta-Hydrolases"/>
    <property type="match status" value="1"/>
</dbReference>
<dbReference type="AlphaFoldDB" id="A0A239AQK0"/>
<dbReference type="OrthoDB" id="9791779at2"/>
<dbReference type="EMBL" id="FZNY01000005">
    <property type="protein sequence ID" value="SNR97268.1"/>
    <property type="molecule type" value="Genomic_DNA"/>
</dbReference>
<dbReference type="GO" id="GO:0047372">
    <property type="term" value="F:monoacylglycerol lipase activity"/>
    <property type="evidence" value="ECO:0007669"/>
    <property type="project" value="TreeGrafter"/>
</dbReference>
<dbReference type="InterPro" id="IPR000073">
    <property type="entry name" value="AB_hydrolase_1"/>
</dbReference>
<dbReference type="Proteomes" id="UP000198379">
    <property type="component" value="Unassembled WGS sequence"/>
</dbReference>
<dbReference type="GO" id="GO:0046464">
    <property type="term" value="P:acylglycerol catabolic process"/>
    <property type="evidence" value="ECO:0007669"/>
    <property type="project" value="TreeGrafter"/>
</dbReference>
<dbReference type="InterPro" id="IPR029058">
    <property type="entry name" value="AB_hydrolase_fold"/>
</dbReference>
<dbReference type="PANTHER" id="PTHR43798:SF5">
    <property type="entry name" value="MONOACYLGLYCEROL LIPASE ABHD6"/>
    <property type="match status" value="1"/>
</dbReference>